<dbReference type="PANTHER" id="PTHR10903:SF73">
    <property type="entry name" value="GTPASE IMAP FAMILY MEMBER 8"/>
    <property type="match status" value="1"/>
</dbReference>
<dbReference type="InterPro" id="IPR006703">
    <property type="entry name" value="G_AIG1"/>
</dbReference>
<dbReference type="Pfam" id="PF04548">
    <property type="entry name" value="AIG1"/>
    <property type="match status" value="1"/>
</dbReference>
<accession>A0A8C3XPC0</accession>
<protein>
    <recommendedName>
        <fullName evidence="6">AIG1-type G domain-containing protein</fullName>
    </recommendedName>
</protein>
<feature type="compositionally biased region" description="Basic and acidic residues" evidence="5">
    <location>
        <begin position="293"/>
        <end position="304"/>
    </location>
</feature>
<evidence type="ECO:0000259" key="6">
    <source>
        <dbReference type="PROSITE" id="PS51720"/>
    </source>
</evidence>
<evidence type="ECO:0000256" key="5">
    <source>
        <dbReference type="SAM" id="MobiDB-lite"/>
    </source>
</evidence>
<dbReference type="CDD" id="cd01852">
    <property type="entry name" value="AIG1"/>
    <property type="match status" value="1"/>
</dbReference>
<dbReference type="Proteomes" id="UP000694403">
    <property type="component" value="Unplaced"/>
</dbReference>
<organism evidence="7 8">
    <name type="scientific">Chelydra serpentina</name>
    <name type="common">Snapping turtle</name>
    <name type="synonym">Testudo serpentina</name>
    <dbReference type="NCBI Taxonomy" id="8475"/>
    <lineage>
        <taxon>Eukaryota</taxon>
        <taxon>Metazoa</taxon>
        <taxon>Chordata</taxon>
        <taxon>Craniata</taxon>
        <taxon>Vertebrata</taxon>
        <taxon>Euteleostomi</taxon>
        <taxon>Archelosauria</taxon>
        <taxon>Testudinata</taxon>
        <taxon>Testudines</taxon>
        <taxon>Cryptodira</taxon>
        <taxon>Durocryptodira</taxon>
        <taxon>Americhelydia</taxon>
        <taxon>Chelydroidea</taxon>
        <taxon>Chelydridae</taxon>
        <taxon>Chelydra</taxon>
    </lineage>
</organism>
<dbReference type="SUPFAM" id="SSF52540">
    <property type="entry name" value="P-loop containing nucleoside triphosphate hydrolases"/>
    <property type="match status" value="1"/>
</dbReference>
<keyword evidence="8" id="KW-1185">Reference proteome</keyword>
<dbReference type="Gene3D" id="3.40.50.300">
    <property type="entry name" value="P-loop containing nucleotide triphosphate hydrolases"/>
    <property type="match status" value="1"/>
</dbReference>
<evidence type="ECO:0000256" key="4">
    <source>
        <dbReference type="SAM" id="Coils"/>
    </source>
</evidence>
<proteinExistence type="inferred from homology"/>
<evidence type="ECO:0000256" key="3">
    <source>
        <dbReference type="ARBA" id="ARBA00023134"/>
    </source>
</evidence>
<feature type="region of interest" description="Disordered" evidence="5">
    <location>
        <begin position="293"/>
        <end position="315"/>
    </location>
</feature>
<name>A0A8C3XPC0_CHESE</name>
<dbReference type="InterPro" id="IPR027417">
    <property type="entry name" value="P-loop_NTPase"/>
</dbReference>
<reference evidence="7" key="1">
    <citation type="submission" date="2025-08" db="UniProtKB">
        <authorList>
            <consortium name="Ensembl"/>
        </authorList>
    </citation>
    <scope>IDENTIFICATION</scope>
</reference>
<feature type="domain" description="AIG1-type G" evidence="6">
    <location>
        <begin position="12"/>
        <end position="215"/>
    </location>
</feature>
<evidence type="ECO:0000313" key="7">
    <source>
        <dbReference type="Ensembl" id="ENSCSRP00000012735.1"/>
    </source>
</evidence>
<dbReference type="Ensembl" id="ENSCSRT00000013248.1">
    <property type="protein sequence ID" value="ENSCSRP00000012735.1"/>
    <property type="gene ID" value="ENSCSRG00000009602.1"/>
</dbReference>
<sequence length="315" mass="35740">QAETTDKILFRGIIIRIVLVGKTGAGKSATGNTILGERKFESKLSVKSVTETCAKGRVTRDGREVVVIDTPDILDTKAPVEASAREIARCIMLSCPGPHALVLVTQLGCYAEEDKAAVRRIREIFGVEAMRYMIVLFTWKEDLEGGSLNEYMRYLDNQDVQELITDCGDRCCAFNNKATGTERDEQVNELRKVIEEMEPGNGGRCYSNEMYKYAKEKTEQQERALEKTYRDLEEEKEGLNSRPEEVKEMHLKLGETVYRALGALSEAPKATEAEQEENLLKEIQKYCEEKVKRGKKEPFSRLKSQDCNYDDTDHL</sequence>
<evidence type="ECO:0000256" key="1">
    <source>
        <dbReference type="ARBA" id="ARBA00008535"/>
    </source>
</evidence>
<dbReference type="FunFam" id="3.40.50.300:FF:000366">
    <property type="entry name" value="GTPase, IMAP family member 2"/>
    <property type="match status" value="1"/>
</dbReference>
<dbReference type="InterPro" id="IPR045058">
    <property type="entry name" value="GIMA/IAN/Toc"/>
</dbReference>
<feature type="coiled-coil region" evidence="4">
    <location>
        <begin position="215"/>
        <end position="242"/>
    </location>
</feature>
<reference evidence="7" key="2">
    <citation type="submission" date="2025-09" db="UniProtKB">
        <authorList>
            <consortium name="Ensembl"/>
        </authorList>
    </citation>
    <scope>IDENTIFICATION</scope>
</reference>
<dbReference type="PANTHER" id="PTHR10903">
    <property type="entry name" value="GTPASE, IMAP FAMILY MEMBER-RELATED"/>
    <property type="match status" value="1"/>
</dbReference>
<evidence type="ECO:0000256" key="2">
    <source>
        <dbReference type="ARBA" id="ARBA00022741"/>
    </source>
</evidence>
<keyword evidence="4" id="KW-0175">Coiled coil</keyword>
<dbReference type="GO" id="GO:0005525">
    <property type="term" value="F:GTP binding"/>
    <property type="evidence" value="ECO:0007669"/>
    <property type="project" value="UniProtKB-KW"/>
</dbReference>
<dbReference type="PROSITE" id="PS51720">
    <property type="entry name" value="G_AIG1"/>
    <property type="match status" value="1"/>
</dbReference>
<keyword evidence="2" id="KW-0547">Nucleotide-binding</keyword>
<dbReference type="AlphaFoldDB" id="A0A8C3XPC0"/>
<evidence type="ECO:0000313" key="8">
    <source>
        <dbReference type="Proteomes" id="UP000694403"/>
    </source>
</evidence>
<comment type="similarity">
    <text evidence="1">Belongs to the TRAFAC class TrmE-Era-EngA-EngB-Septin-like GTPase superfamily. AIG1/Toc34/Toc159-like paraseptin GTPase family. IAN subfamily.</text>
</comment>
<keyword evidence="3" id="KW-0342">GTP-binding</keyword>